<reference evidence="1" key="1">
    <citation type="journal article" date="2014" name="Genome Announc.">
        <title>Draft Genome Sequences of Three Alkaliphilic Bacillus Strains, Bacillus wakoensis JCM 9140T, Bacillus akibai JCM 9157T, and Bacillus hemicellulosilyticus JCM 9152T.</title>
        <authorList>
            <person name="Yuki M."/>
            <person name="Oshima K."/>
            <person name="Suda W."/>
            <person name="Oshida Y."/>
            <person name="Kitamura K."/>
            <person name="Iida T."/>
            <person name="Hattori M."/>
            <person name="Ohkuma M."/>
        </authorList>
    </citation>
    <scope>NUCLEOTIDE SEQUENCE [LARGE SCALE GENOMIC DNA]</scope>
    <source>
        <strain evidence="1">JCM 9152</strain>
    </source>
</reference>
<dbReference type="STRING" id="1236971.JCM9152_2268"/>
<gene>
    <name evidence="1" type="ORF">JCM9152_2268</name>
</gene>
<protein>
    <submittedName>
        <fullName evidence="1">Uncharacterized protein</fullName>
    </submittedName>
</protein>
<keyword evidence="2" id="KW-1185">Reference proteome</keyword>
<evidence type="ECO:0000313" key="2">
    <source>
        <dbReference type="Proteomes" id="UP000018895"/>
    </source>
</evidence>
<dbReference type="Proteomes" id="UP000018895">
    <property type="component" value="Unassembled WGS sequence"/>
</dbReference>
<proteinExistence type="predicted"/>
<organism evidence="1 2">
    <name type="scientific">Halalkalibacter hemicellulosilyticusJCM 9152</name>
    <dbReference type="NCBI Taxonomy" id="1236971"/>
    <lineage>
        <taxon>Bacteria</taxon>
        <taxon>Bacillati</taxon>
        <taxon>Bacillota</taxon>
        <taxon>Bacilli</taxon>
        <taxon>Bacillales</taxon>
        <taxon>Bacillaceae</taxon>
        <taxon>Halalkalibacter</taxon>
    </lineage>
</organism>
<name>W4QFI6_9BACI</name>
<dbReference type="EMBL" id="BAUU01000014">
    <property type="protein sequence ID" value="GAE30846.1"/>
    <property type="molecule type" value="Genomic_DNA"/>
</dbReference>
<dbReference type="AlphaFoldDB" id="W4QFI6"/>
<sequence>MVSRIRRATSEAIASQIKGTEKVDFYFLSGLLYEQAFKFAFAHDMMKKDFKERCGLIGRSDKA</sequence>
<evidence type="ECO:0000313" key="1">
    <source>
        <dbReference type="EMBL" id="GAE30846.1"/>
    </source>
</evidence>
<accession>W4QFI6</accession>
<dbReference type="RefSeq" id="WP_035343870.1">
    <property type="nucleotide sequence ID" value="NZ_BAUU01000014.1"/>
</dbReference>
<comment type="caution">
    <text evidence="1">The sequence shown here is derived from an EMBL/GenBank/DDBJ whole genome shotgun (WGS) entry which is preliminary data.</text>
</comment>